<accession>A0A1G7MB13</accession>
<proteinExistence type="predicted"/>
<dbReference type="EMBL" id="FNBH01000002">
    <property type="protein sequence ID" value="SDF58942.1"/>
    <property type="molecule type" value="Genomic_DNA"/>
</dbReference>
<sequence>MGLYISSLQHIPENANRNYFIYLLDYGWNEPLIEALEKNYDRMAQFAAENNAVVIKGTRKVHFEDEVLSWHNINGENAEKILPAILITNRHPAKFKESFGTNRSEEIENDLKMILIPLKKFCQTTTDVTELISKLFNDIRQQKDLNDFKIAKEVKKGFGKALADSLILEPNFNGLGIDFKKIIEYFKK</sequence>
<evidence type="ECO:0000313" key="1">
    <source>
        <dbReference type="EMBL" id="SDF58942.1"/>
    </source>
</evidence>
<organism evidence="1 2">
    <name type="scientific">Epilithonimonas hungarica</name>
    <dbReference type="NCBI Taxonomy" id="454006"/>
    <lineage>
        <taxon>Bacteria</taxon>
        <taxon>Pseudomonadati</taxon>
        <taxon>Bacteroidota</taxon>
        <taxon>Flavobacteriia</taxon>
        <taxon>Flavobacteriales</taxon>
        <taxon>Weeksellaceae</taxon>
        <taxon>Chryseobacterium group</taxon>
        <taxon>Epilithonimonas</taxon>
    </lineage>
</organism>
<evidence type="ECO:0000313" key="2">
    <source>
        <dbReference type="Proteomes" id="UP000199203"/>
    </source>
</evidence>
<dbReference type="Proteomes" id="UP000199203">
    <property type="component" value="Unassembled WGS sequence"/>
</dbReference>
<gene>
    <name evidence="1" type="ORF">SAMN05421825_1689</name>
</gene>
<dbReference type="OrthoDB" id="7057365at2"/>
<protein>
    <submittedName>
        <fullName evidence="1">Uncharacterized protein</fullName>
    </submittedName>
</protein>
<dbReference type="RefSeq" id="WP_089873060.1">
    <property type="nucleotide sequence ID" value="NZ_FNBH01000002.1"/>
</dbReference>
<name>A0A1G7MB13_9FLAO</name>
<reference evidence="2" key="1">
    <citation type="submission" date="2016-10" db="EMBL/GenBank/DDBJ databases">
        <authorList>
            <person name="Varghese N."/>
            <person name="Submissions S."/>
        </authorList>
    </citation>
    <scope>NUCLEOTIDE SEQUENCE [LARGE SCALE GENOMIC DNA]</scope>
    <source>
        <strain evidence="2">DSM 19684</strain>
    </source>
</reference>
<keyword evidence="2" id="KW-1185">Reference proteome</keyword>
<dbReference type="AlphaFoldDB" id="A0A1G7MB13"/>